<dbReference type="SUPFAM" id="SSF57701">
    <property type="entry name" value="Zn2/Cys6 DNA-binding domain"/>
    <property type="match status" value="1"/>
</dbReference>
<sequence length="691" mass="77286">MTAEGSSRKRRRPAQSCEQCRLRKVRCDRNIPCGPCTRARSVLNCSYRDKSQSPGSADEDNIDTSGNTQRPVMEAVNQRPPDRLVPTDLADTNLQSKVELPLQEIRHRLQSLEDRLTALAKNTRLSRDDRRLEQALHDLTEKTRNIEQQLNATPRHFRTAHENDDLTVSDIPWHLNVAAGKTKLLGPTHWLHKVDKLQLQVVESLNAQESKASFRELKSDLTNLVKECRVLRKSIKSHRAVTLDDPIPDLRTTIPPQPVCDELIQCYLCMFEPIYRTEPQSFHISFLIKLVLILAIGTAFYPDCISGIDNRFTRLKPKWVYAGQWWLIRPSEETTASLDGLQIFCLLLTARKSLPLGGMAMRLGAHIDPSHFPNLSAFESELRVRLWATVREMALQSALESGLLCWLPPGSNPRPPSNLNDQDIGPNISQVPSAKPHMQWTDTSFLSLLQSSVEPRIEAVRFVATPGEKSDREALRLTADMRQACYKLADFTQSCTVSPSVHGLYPTEFHKRFLDMDLSAMAIASYANSLDLPATLADDFSKMILAGTGSFKGPLGLDIHSESSGLSLLGPEDEMAKTARAPIVRILQHILSQLHQIISFGSPSLKQYIFLAAVLAQIRAMESNQCIKRVCYALLQSSIASIPSTAVETNLGLSDPTLSRFALQPAESIFNFDLASLLCFEDISDTCNPYL</sequence>
<evidence type="ECO:0000256" key="3">
    <source>
        <dbReference type="ARBA" id="ARBA00023015"/>
    </source>
</evidence>
<dbReference type="AlphaFoldDB" id="A0A5N7ATD4"/>
<feature type="region of interest" description="Disordered" evidence="8">
    <location>
        <begin position="47"/>
        <end position="70"/>
    </location>
</feature>
<evidence type="ECO:0000256" key="7">
    <source>
        <dbReference type="SAM" id="Coils"/>
    </source>
</evidence>
<dbReference type="Proteomes" id="UP000326198">
    <property type="component" value="Unassembled WGS sequence"/>
</dbReference>
<keyword evidence="6" id="KW-0539">Nucleus</keyword>
<dbReference type="PROSITE" id="PS50048">
    <property type="entry name" value="ZN2_CY6_FUNGAL_2"/>
    <property type="match status" value="1"/>
</dbReference>
<evidence type="ECO:0000256" key="2">
    <source>
        <dbReference type="ARBA" id="ARBA00022833"/>
    </source>
</evidence>
<reference evidence="10 11" key="1">
    <citation type="submission" date="2019-04" db="EMBL/GenBank/DDBJ databases">
        <title>Friends and foes A comparative genomics studyof 23 Aspergillus species from section Flavi.</title>
        <authorList>
            <consortium name="DOE Joint Genome Institute"/>
            <person name="Kjaerbolling I."/>
            <person name="Vesth T."/>
            <person name="Frisvad J.C."/>
            <person name="Nybo J.L."/>
            <person name="Theobald S."/>
            <person name="Kildgaard S."/>
            <person name="Isbrandt T."/>
            <person name="Kuo A."/>
            <person name="Sato A."/>
            <person name="Lyhne E.K."/>
            <person name="Kogle M.E."/>
            <person name="Wiebenga A."/>
            <person name="Kun R.S."/>
            <person name="Lubbers R.J."/>
            <person name="Makela M.R."/>
            <person name="Barry K."/>
            <person name="Chovatia M."/>
            <person name="Clum A."/>
            <person name="Daum C."/>
            <person name="Haridas S."/>
            <person name="He G."/>
            <person name="LaButti K."/>
            <person name="Lipzen A."/>
            <person name="Mondo S."/>
            <person name="Riley R."/>
            <person name="Salamov A."/>
            <person name="Simmons B.A."/>
            <person name="Magnuson J.K."/>
            <person name="Henrissat B."/>
            <person name="Mortensen U.H."/>
            <person name="Larsen T.O."/>
            <person name="Devries R.P."/>
            <person name="Grigoriev I.V."/>
            <person name="Machida M."/>
            <person name="Baker S.E."/>
            <person name="Andersen M.R."/>
        </authorList>
    </citation>
    <scope>NUCLEOTIDE SEQUENCE [LARGE SCALE GENOMIC DNA]</scope>
    <source>
        <strain evidence="10 11">IBT 29228</strain>
    </source>
</reference>
<dbReference type="InterPro" id="IPR051430">
    <property type="entry name" value="Fungal_TF_Env_Response"/>
</dbReference>
<dbReference type="GO" id="GO:0005634">
    <property type="term" value="C:nucleus"/>
    <property type="evidence" value="ECO:0007669"/>
    <property type="project" value="TreeGrafter"/>
</dbReference>
<dbReference type="GO" id="GO:0001228">
    <property type="term" value="F:DNA-binding transcription activator activity, RNA polymerase II-specific"/>
    <property type="evidence" value="ECO:0007669"/>
    <property type="project" value="TreeGrafter"/>
</dbReference>
<feature type="domain" description="Zn(2)-C6 fungal-type" evidence="9">
    <location>
        <begin position="16"/>
        <end position="47"/>
    </location>
</feature>
<evidence type="ECO:0000256" key="6">
    <source>
        <dbReference type="ARBA" id="ARBA00023242"/>
    </source>
</evidence>
<dbReference type="InterPro" id="IPR036864">
    <property type="entry name" value="Zn2-C6_fun-type_DNA-bd_sf"/>
</dbReference>
<proteinExistence type="predicted"/>
<dbReference type="EMBL" id="ML736327">
    <property type="protein sequence ID" value="KAE8373111.1"/>
    <property type="molecule type" value="Genomic_DNA"/>
</dbReference>
<dbReference type="GO" id="GO:0000978">
    <property type="term" value="F:RNA polymerase II cis-regulatory region sequence-specific DNA binding"/>
    <property type="evidence" value="ECO:0007669"/>
    <property type="project" value="TreeGrafter"/>
</dbReference>
<keyword evidence="2" id="KW-0862">Zinc</keyword>
<organism evidence="10 11">
    <name type="scientific">Aspergillus bertholletiae</name>
    <dbReference type="NCBI Taxonomy" id="1226010"/>
    <lineage>
        <taxon>Eukaryota</taxon>
        <taxon>Fungi</taxon>
        <taxon>Dikarya</taxon>
        <taxon>Ascomycota</taxon>
        <taxon>Pezizomycotina</taxon>
        <taxon>Eurotiomycetes</taxon>
        <taxon>Eurotiomycetidae</taxon>
        <taxon>Eurotiales</taxon>
        <taxon>Aspergillaceae</taxon>
        <taxon>Aspergillus</taxon>
        <taxon>Aspergillus subgen. Circumdati</taxon>
    </lineage>
</organism>
<evidence type="ECO:0000256" key="5">
    <source>
        <dbReference type="ARBA" id="ARBA00023163"/>
    </source>
</evidence>
<evidence type="ECO:0000259" key="9">
    <source>
        <dbReference type="PROSITE" id="PS50048"/>
    </source>
</evidence>
<dbReference type="SMART" id="SM00066">
    <property type="entry name" value="GAL4"/>
    <property type="match status" value="1"/>
</dbReference>
<dbReference type="InterPro" id="IPR001138">
    <property type="entry name" value="Zn2Cys6_DnaBD"/>
</dbReference>
<feature type="coiled-coil region" evidence="7">
    <location>
        <begin position="102"/>
        <end position="152"/>
    </location>
</feature>
<evidence type="ECO:0000256" key="4">
    <source>
        <dbReference type="ARBA" id="ARBA00023125"/>
    </source>
</evidence>
<name>A0A5N7ATD4_9EURO</name>
<protein>
    <recommendedName>
        <fullName evidence="9">Zn(2)-C6 fungal-type domain-containing protein</fullName>
    </recommendedName>
</protein>
<dbReference type="Pfam" id="PF00172">
    <property type="entry name" value="Zn_clus"/>
    <property type="match status" value="1"/>
</dbReference>
<dbReference type="CDD" id="cd12148">
    <property type="entry name" value="fungal_TF_MHR"/>
    <property type="match status" value="1"/>
</dbReference>
<evidence type="ECO:0000313" key="11">
    <source>
        <dbReference type="Proteomes" id="UP000326198"/>
    </source>
</evidence>
<dbReference type="PANTHER" id="PTHR31944:SF129">
    <property type="entry name" value="ASPYRIDONES CLUSTER REGULATOR APDR-RELATED"/>
    <property type="match status" value="1"/>
</dbReference>
<dbReference type="PANTHER" id="PTHR31944">
    <property type="entry name" value="HEME-RESPONSIVE ZINC FINGER TRANSCRIPTION FACTOR HAP1"/>
    <property type="match status" value="1"/>
</dbReference>
<keyword evidence="5" id="KW-0804">Transcription</keyword>
<keyword evidence="4" id="KW-0238">DNA-binding</keyword>
<evidence type="ECO:0000313" key="10">
    <source>
        <dbReference type="EMBL" id="KAE8373111.1"/>
    </source>
</evidence>
<gene>
    <name evidence="10" type="ORF">BDV26DRAFT_285391</name>
</gene>
<dbReference type="Gene3D" id="4.10.240.10">
    <property type="entry name" value="Zn(2)-C6 fungal-type DNA-binding domain"/>
    <property type="match status" value="1"/>
</dbReference>
<evidence type="ECO:0000256" key="8">
    <source>
        <dbReference type="SAM" id="MobiDB-lite"/>
    </source>
</evidence>
<keyword evidence="3" id="KW-0805">Transcription regulation</keyword>
<keyword evidence="11" id="KW-1185">Reference proteome</keyword>
<accession>A0A5N7ATD4</accession>
<evidence type="ECO:0000256" key="1">
    <source>
        <dbReference type="ARBA" id="ARBA00022723"/>
    </source>
</evidence>
<keyword evidence="1" id="KW-0479">Metal-binding</keyword>
<dbReference type="OrthoDB" id="4337792at2759"/>
<dbReference type="CDD" id="cd00067">
    <property type="entry name" value="GAL4"/>
    <property type="match status" value="1"/>
</dbReference>
<dbReference type="GO" id="GO:0008270">
    <property type="term" value="F:zinc ion binding"/>
    <property type="evidence" value="ECO:0007669"/>
    <property type="project" value="InterPro"/>
</dbReference>
<dbReference type="PROSITE" id="PS00463">
    <property type="entry name" value="ZN2_CY6_FUNGAL_1"/>
    <property type="match status" value="1"/>
</dbReference>
<keyword evidence="7" id="KW-0175">Coiled coil</keyword>